<organism evidence="5 6">
    <name type="scientific">Paraburkholderia piptadeniae</name>
    <dbReference type="NCBI Taxonomy" id="1701573"/>
    <lineage>
        <taxon>Bacteria</taxon>
        <taxon>Pseudomonadati</taxon>
        <taxon>Pseudomonadota</taxon>
        <taxon>Betaproteobacteria</taxon>
        <taxon>Burkholderiales</taxon>
        <taxon>Burkholderiaceae</taxon>
        <taxon>Paraburkholderia</taxon>
    </lineage>
</organism>
<feature type="repeat" description="TPR" evidence="3">
    <location>
        <begin position="433"/>
        <end position="466"/>
    </location>
</feature>
<dbReference type="PROSITE" id="PS50005">
    <property type="entry name" value="TPR"/>
    <property type="match status" value="1"/>
</dbReference>
<dbReference type="PANTHER" id="PTHR44858">
    <property type="entry name" value="TETRATRICOPEPTIDE REPEAT PROTEIN 6"/>
    <property type="match status" value="1"/>
</dbReference>
<gene>
    <name evidence="5" type="ORF">BN2476_470142</name>
</gene>
<keyword evidence="4" id="KW-0472">Membrane</keyword>
<evidence type="ECO:0000313" key="6">
    <source>
        <dbReference type="Proteomes" id="UP000195569"/>
    </source>
</evidence>
<evidence type="ECO:0000256" key="3">
    <source>
        <dbReference type="PROSITE-ProRule" id="PRU00339"/>
    </source>
</evidence>
<evidence type="ECO:0000256" key="1">
    <source>
        <dbReference type="ARBA" id="ARBA00022737"/>
    </source>
</evidence>
<dbReference type="Gene3D" id="3.40.50.10070">
    <property type="entry name" value="TolB, N-terminal domain"/>
    <property type="match status" value="1"/>
</dbReference>
<dbReference type="EMBL" id="CYGY02000047">
    <property type="protein sequence ID" value="SIT45739.1"/>
    <property type="molecule type" value="Genomic_DNA"/>
</dbReference>
<dbReference type="PANTHER" id="PTHR44858:SF1">
    <property type="entry name" value="UDP-N-ACETYLGLUCOSAMINE--PEPTIDE N-ACETYLGLUCOSAMINYLTRANSFERASE SPINDLY-RELATED"/>
    <property type="match status" value="1"/>
</dbReference>
<evidence type="ECO:0000313" key="5">
    <source>
        <dbReference type="EMBL" id="SIT45739.1"/>
    </source>
</evidence>
<dbReference type="Pfam" id="PF13414">
    <property type="entry name" value="TPR_11"/>
    <property type="match status" value="1"/>
</dbReference>
<dbReference type="InterPro" id="IPR011990">
    <property type="entry name" value="TPR-like_helical_dom_sf"/>
</dbReference>
<keyword evidence="1" id="KW-0677">Repeat</keyword>
<proteinExistence type="predicted"/>
<evidence type="ECO:0000256" key="4">
    <source>
        <dbReference type="SAM" id="Phobius"/>
    </source>
</evidence>
<dbReference type="RefSeq" id="WP_235850944.1">
    <property type="nucleotide sequence ID" value="NZ_CYGY02000047.1"/>
</dbReference>
<dbReference type="Gene3D" id="1.25.40.10">
    <property type="entry name" value="Tetratricopeptide repeat domain"/>
    <property type="match status" value="2"/>
</dbReference>
<dbReference type="NCBIfam" id="NF047558">
    <property type="entry name" value="TPR_END_plus"/>
    <property type="match status" value="1"/>
</dbReference>
<evidence type="ECO:0000256" key="2">
    <source>
        <dbReference type="ARBA" id="ARBA00022803"/>
    </source>
</evidence>
<dbReference type="SMART" id="SM00028">
    <property type="entry name" value="TPR"/>
    <property type="match status" value="3"/>
</dbReference>
<dbReference type="AlphaFoldDB" id="A0A1N7SFK4"/>
<keyword evidence="2 3" id="KW-0802">TPR repeat</keyword>
<accession>A0A1N7SFK4</accession>
<keyword evidence="4" id="KW-1133">Transmembrane helix</keyword>
<dbReference type="Proteomes" id="UP000195569">
    <property type="component" value="Unassembled WGS sequence"/>
</dbReference>
<keyword evidence="4" id="KW-0812">Transmembrane</keyword>
<feature type="transmembrane region" description="Helical" evidence="4">
    <location>
        <begin position="26"/>
        <end position="48"/>
    </location>
</feature>
<keyword evidence="6" id="KW-1185">Reference proteome</keyword>
<sequence>MKKTDKPHSEYRGHLWAMLRARVSEWFIGGVLLAITGFAPQEFIARLIRYIARPERVEHLSRLALDARPVFVFVGIAIIVADALYRNRHRPVNAVPGRPPLREDGAGRLEPNGRALVASEPSEPQALPLPNKPWLSEGRVMLVVLPFEGLGGGDKYDYFSEGLTEDMITQLARLSSERLGVIARTSAMRYKSTTKTIHQIGQDLGVSHVLEGSVRRAGDRVRIAAQLIRVSDETHLWAQTYEGNQHDILALQIEVAKAIAREIEIKLAPHEQRRLDRTPVVDAQAHEAYLKGRHFWSKRTEEGMRKSIEYFQLAIGHQPNFAAAYDGVADAYTMLACRGVSPARETFHKAKMAARKALQIEPDLGEAYASLAHVRLHDWDWVDLEQDFLRAIELSPGHAIAYYWYAEYLMSVGRAEEAITRVRQSQQMDPLNSVLNSSVAMILYLARRYDQAREELRKALEIDPNHFVLHLRLGLVYQQQKLFHDAIEEMQKAVTLSGRSTEALMGLAQTYAAADMRAAMQQIVDALEGESEKHYVHPYNMARVFGSLGDKEQTFGWLEKAYDEHSPDFIELRTEPTFDSVRSDPRFSELLSRVGFSQT</sequence>
<dbReference type="SUPFAM" id="SSF48452">
    <property type="entry name" value="TPR-like"/>
    <property type="match status" value="1"/>
</dbReference>
<dbReference type="InterPro" id="IPR019734">
    <property type="entry name" value="TPR_rpt"/>
</dbReference>
<reference evidence="5" key="1">
    <citation type="submission" date="2016-12" db="EMBL/GenBank/DDBJ databases">
        <authorList>
            <person name="Moulin L."/>
        </authorList>
    </citation>
    <scope>NUCLEOTIDE SEQUENCE [LARGE SCALE GENOMIC DNA]</scope>
    <source>
        <strain evidence="5">STM 7183</strain>
    </source>
</reference>
<protein>
    <submittedName>
        <fullName evidence="5">Uncharacterized protein</fullName>
    </submittedName>
</protein>
<dbReference type="InterPro" id="IPR050498">
    <property type="entry name" value="Ycf3"/>
</dbReference>
<comment type="caution">
    <text evidence="5">The sequence shown here is derived from an EMBL/GenBank/DDBJ whole genome shotgun (WGS) entry which is preliminary data.</text>
</comment>
<name>A0A1N7SFK4_9BURK</name>